<dbReference type="PANTHER" id="PTHR43280:SF32">
    <property type="entry name" value="TRANSCRIPTIONAL REGULATORY PROTEIN"/>
    <property type="match status" value="1"/>
</dbReference>
<dbReference type="EMBL" id="FXTN01000011">
    <property type="protein sequence ID" value="SMO94457.1"/>
    <property type="molecule type" value="Genomic_DNA"/>
</dbReference>
<dbReference type="Pfam" id="PF12833">
    <property type="entry name" value="HTH_18"/>
    <property type="match status" value="1"/>
</dbReference>
<evidence type="ECO:0000313" key="6">
    <source>
        <dbReference type="Proteomes" id="UP000320300"/>
    </source>
</evidence>
<dbReference type="PROSITE" id="PS01124">
    <property type="entry name" value="HTH_ARAC_FAMILY_2"/>
    <property type="match status" value="1"/>
</dbReference>
<reference evidence="5 6" key="1">
    <citation type="submission" date="2017-05" db="EMBL/GenBank/DDBJ databases">
        <authorList>
            <person name="Varghese N."/>
            <person name="Submissions S."/>
        </authorList>
    </citation>
    <scope>NUCLEOTIDE SEQUENCE [LARGE SCALE GENOMIC DNA]</scope>
    <source>
        <strain evidence="5 6">DSM 19036</strain>
    </source>
</reference>
<sequence length="296" mass="34270">MIMKHFKTVSELHQATGFALPENPLISLVKCGGQCSSGTHKFTTDFYMIGLKKLQSGIFSYGKTKYDHQSGSMSYVKPGQVVAFQDLKFEEDDFLLFFHEDFLLGNPLHHEIKKYSFFDYDVNEALHLSPQEEKVIWEIHDKIKLEYLNNQDEYSREIMIGHINSILKYSQRYYKRQFLNRKELTGKTVSRFDQLLASYSESGSLHENGFPSVKFMAEQLNISAHYLSDLLKQETGKTALELIHTYLISEAKNMLKSSSNNITETAYALGFDNLPYFSRLFKKETGISPKQFRNQN</sequence>
<evidence type="ECO:0000256" key="2">
    <source>
        <dbReference type="ARBA" id="ARBA00023125"/>
    </source>
</evidence>
<keyword evidence="6" id="KW-1185">Reference proteome</keyword>
<keyword evidence="3" id="KW-0804">Transcription</keyword>
<proteinExistence type="predicted"/>
<dbReference type="PRINTS" id="PR00032">
    <property type="entry name" value="HTHARAC"/>
</dbReference>
<dbReference type="InterPro" id="IPR018060">
    <property type="entry name" value="HTH_AraC"/>
</dbReference>
<feature type="domain" description="HTH araC/xylS-type" evidence="4">
    <location>
        <begin position="194"/>
        <end position="295"/>
    </location>
</feature>
<evidence type="ECO:0000256" key="1">
    <source>
        <dbReference type="ARBA" id="ARBA00023015"/>
    </source>
</evidence>
<dbReference type="GO" id="GO:0043565">
    <property type="term" value="F:sequence-specific DNA binding"/>
    <property type="evidence" value="ECO:0007669"/>
    <property type="project" value="InterPro"/>
</dbReference>
<dbReference type="SMART" id="SM00342">
    <property type="entry name" value="HTH_ARAC"/>
    <property type="match status" value="1"/>
</dbReference>
<protein>
    <submittedName>
        <fullName evidence="5">Helix-turn-helix domain-containing protein</fullName>
    </submittedName>
</protein>
<evidence type="ECO:0000256" key="3">
    <source>
        <dbReference type="ARBA" id="ARBA00023163"/>
    </source>
</evidence>
<evidence type="ECO:0000259" key="4">
    <source>
        <dbReference type="PROSITE" id="PS01124"/>
    </source>
</evidence>
<dbReference type="Gene3D" id="1.10.10.60">
    <property type="entry name" value="Homeodomain-like"/>
    <property type="match status" value="2"/>
</dbReference>
<keyword evidence="2" id="KW-0238">DNA-binding</keyword>
<dbReference type="PANTHER" id="PTHR43280">
    <property type="entry name" value="ARAC-FAMILY TRANSCRIPTIONAL REGULATOR"/>
    <property type="match status" value="1"/>
</dbReference>
<dbReference type="InterPro" id="IPR009057">
    <property type="entry name" value="Homeodomain-like_sf"/>
</dbReference>
<organism evidence="5 6">
    <name type="scientific">Pedobacter westerhofensis</name>
    <dbReference type="NCBI Taxonomy" id="425512"/>
    <lineage>
        <taxon>Bacteria</taxon>
        <taxon>Pseudomonadati</taxon>
        <taxon>Bacteroidota</taxon>
        <taxon>Sphingobacteriia</taxon>
        <taxon>Sphingobacteriales</taxon>
        <taxon>Sphingobacteriaceae</taxon>
        <taxon>Pedobacter</taxon>
    </lineage>
</organism>
<gene>
    <name evidence="5" type="ORF">SAMN06265348_111228</name>
</gene>
<dbReference type="GO" id="GO:0003700">
    <property type="term" value="F:DNA-binding transcription factor activity"/>
    <property type="evidence" value="ECO:0007669"/>
    <property type="project" value="InterPro"/>
</dbReference>
<name>A0A521FE63_9SPHI</name>
<evidence type="ECO:0000313" key="5">
    <source>
        <dbReference type="EMBL" id="SMO94457.1"/>
    </source>
</evidence>
<keyword evidence="1" id="KW-0805">Transcription regulation</keyword>
<dbReference type="InterPro" id="IPR020449">
    <property type="entry name" value="Tscrpt_reg_AraC-type_HTH"/>
</dbReference>
<accession>A0A521FE63</accession>
<dbReference type="AlphaFoldDB" id="A0A521FE63"/>
<dbReference type="SUPFAM" id="SSF46689">
    <property type="entry name" value="Homeodomain-like"/>
    <property type="match status" value="1"/>
</dbReference>
<dbReference type="Proteomes" id="UP000320300">
    <property type="component" value="Unassembled WGS sequence"/>
</dbReference>